<comment type="caution">
    <text evidence="4">The sequence shown here is derived from an EMBL/GenBank/DDBJ whole genome shotgun (WGS) entry which is preliminary data.</text>
</comment>
<dbReference type="EMBL" id="JADGIZ020000041">
    <property type="protein sequence ID" value="KAL2913815.1"/>
    <property type="molecule type" value="Genomic_DNA"/>
</dbReference>
<accession>A0ABR4N2S8</accession>
<protein>
    <recommendedName>
        <fullName evidence="6">AAA+ ATPase domain-containing protein</fullName>
    </recommendedName>
</protein>
<keyword evidence="2" id="KW-0175">Coiled coil</keyword>
<dbReference type="Pfam" id="PF03308">
    <property type="entry name" value="MeaB"/>
    <property type="match status" value="1"/>
</dbReference>
<dbReference type="Gene3D" id="1.20.5.170">
    <property type="match status" value="1"/>
</dbReference>
<organism evidence="4 5">
    <name type="scientific">Polyrhizophydium stewartii</name>
    <dbReference type="NCBI Taxonomy" id="2732419"/>
    <lineage>
        <taxon>Eukaryota</taxon>
        <taxon>Fungi</taxon>
        <taxon>Fungi incertae sedis</taxon>
        <taxon>Chytridiomycota</taxon>
        <taxon>Chytridiomycota incertae sedis</taxon>
        <taxon>Chytridiomycetes</taxon>
        <taxon>Rhizophydiales</taxon>
        <taxon>Rhizophydiales incertae sedis</taxon>
        <taxon>Polyrhizophydium</taxon>
    </lineage>
</organism>
<sequence length="564" mass="62719">MPPKKKSAKKKADAKAAPENEETIEMGLEDKLLKAHLEISSLQHELGKHTAVLQEQRQRIEQLEEMLDIKTQDRIELTLDMSRQYKTMQSEMISKVNALEKQVLDLKTKLAQVQTAYGEARRLHENILTEKDALLEEQNMKMTYMTNEFETMLNETLGRMSRKLEIASQRWKDNDQVALSETNVKRLEDFQLTRIALSKIELFDGLVSGDRASLARSITLVESLREDHRLESQQLLSLILRREHGSAPPQPRTGADTAFPSGFRIGLSGAPGVGKSSFIETFGMFLISKGHKVAVLAVDPSSSRTGGSLLGDKTRMTELSRHDDAYVRPSPSSGSLGGVARNTNEAILLCSAAGYDIILVETVGVGQSETMQVRALHHRTTPVADMVDMFTLLVAPGAGDELQGMKKGIVELSDLILVNKADGELAGPARLAQIEYTSALKFIMPMTEGWYPKVLPVSSHQREGIDKAWETMKEYYGLLAERNELAAKRGAQQKKWMWRQITDELHWRLRTDPNVKGMVPEFERLVDNGEITSGQAAEEILDAFISGQSLRGSAAQKNPSVPAA</sequence>
<name>A0ABR4N2S8_9FUNG</name>
<gene>
    <name evidence="4" type="ORF">HK105_206694</name>
</gene>
<keyword evidence="5" id="KW-1185">Reference proteome</keyword>
<evidence type="ECO:0000313" key="4">
    <source>
        <dbReference type="EMBL" id="KAL2913815.1"/>
    </source>
</evidence>
<dbReference type="SUPFAM" id="SSF52540">
    <property type="entry name" value="P-loop containing nucleoside triphosphate hydrolases"/>
    <property type="match status" value="1"/>
</dbReference>
<dbReference type="Gene3D" id="1.10.287.130">
    <property type="match status" value="1"/>
</dbReference>
<comment type="similarity">
    <text evidence="1">Belongs to the SIMIBI class G3E GTPase family. ArgK/MeaB subfamily.</text>
</comment>
<reference evidence="4 5" key="1">
    <citation type="submission" date="2023-09" db="EMBL/GenBank/DDBJ databases">
        <title>Pangenome analysis of Batrachochytrium dendrobatidis and related Chytrids.</title>
        <authorList>
            <person name="Yacoub M.N."/>
            <person name="Stajich J.E."/>
            <person name="James T.Y."/>
        </authorList>
    </citation>
    <scope>NUCLEOTIDE SEQUENCE [LARGE SCALE GENOMIC DNA]</scope>
    <source>
        <strain evidence="4 5">JEL0888</strain>
    </source>
</reference>
<dbReference type="InterPro" id="IPR027417">
    <property type="entry name" value="P-loop_NTPase"/>
</dbReference>
<feature type="region of interest" description="Disordered" evidence="3">
    <location>
        <begin position="1"/>
        <end position="22"/>
    </location>
</feature>
<evidence type="ECO:0000256" key="2">
    <source>
        <dbReference type="SAM" id="Coils"/>
    </source>
</evidence>
<evidence type="ECO:0000313" key="5">
    <source>
        <dbReference type="Proteomes" id="UP001527925"/>
    </source>
</evidence>
<dbReference type="PANTHER" id="PTHR23408:SF3">
    <property type="entry name" value="METHYLMALONIC ACIDURIA TYPE A PROTEIN, MITOCHONDRIAL"/>
    <property type="match status" value="1"/>
</dbReference>
<dbReference type="NCBIfam" id="TIGR00750">
    <property type="entry name" value="lao"/>
    <property type="match status" value="1"/>
</dbReference>
<dbReference type="Proteomes" id="UP001527925">
    <property type="component" value="Unassembled WGS sequence"/>
</dbReference>
<dbReference type="InterPro" id="IPR005129">
    <property type="entry name" value="GTPase_ArgK"/>
</dbReference>
<feature type="coiled-coil region" evidence="2">
    <location>
        <begin position="46"/>
        <end position="116"/>
    </location>
</feature>
<dbReference type="NCBIfam" id="NF006958">
    <property type="entry name" value="PRK09435.1"/>
    <property type="match status" value="1"/>
</dbReference>
<evidence type="ECO:0008006" key="6">
    <source>
        <dbReference type="Google" id="ProtNLM"/>
    </source>
</evidence>
<evidence type="ECO:0000256" key="1">
    <source>
        <dbReference type="ARBA" id="ARBA00009625"/>
    </source>
</evidence>
<dbReference type="CDD" id="cd03114">
    <property type="entry name" value="MMAA-like"/>
    <property type="match status" value="1"/>
</dbReference>
<proteinExistence type="inferred from homology"/>
<dbReference type="Gene3D" id="3.40.50.300">
    <property type="entry name" value="P-loop containing nucleotide triphosphate hydrolases"/>
    <property type="match status" value="1"/>
</dbReference>
<evidence type="ECO:0000256" key="3">
    <source>
        <dbReference type="SAM" id="MobiDB-lite"/>
    </source>
</evidence>
<dbReference type="PANTHER" id="PTHR23408">
    <property type="entry name" value="METHYLMALONYL-COA MUTASE"/>
    <property type="match status" value="1"/>
</dbReference>